<dbReference type="KEGG" id="pchi:PC41400_18620"/>
<dbReference type="Proteomes" id="UP000288943">
    <property type="component" value="Chromosome"/>
</dbReference>
<dbReference type="Pfam" id="PF08719">
    <property type="entry name" value="NADAR"/>
    <property type="match status" value="1"/>
</dbReference>
<dbReference type="NCBIfam" id="TIGR02464">
    <property type="entry name" value="ribofla_fusion"/>
    <property type="match status" value="1"/>
</dbReference>
<organism evidence="5 6">
    <name type="scientific">Paenibacillus chitinolyticus</name>
    <dbReference type="NCBI Taxonomy" id="79263"/>
    <lineage>
        <taxon>Bacteria</taxon>
        <taxon>Bacillati</taxon>
        <taxon>Bacillota</taxon>
        <taxon>Bacilli</taxon>
        <taxon>Bacillales</taxon>
        <taxon>Paenibacillaceae</taxon>
        <taxon>Paenibacillus</taxon>
    </lineage>
</organism>
<dbReference type="OrthoDB" id="67297at2"/>
<keyword evidence="7" id="KW-1185">Reference proteome</keyword>
<dbReference type="EMBL" id="JAMDMJ010000013">
    <property type="protein sequence ID" value="MCY9596558.1"/>
    <property type="molecule type" value="Genomic_DNA"/>
</dbReference>
<dbReference type="Proteomes" id="UP001527202">
    <property type="component" value="Unassembled WGS sequence"/>
</dbReference>
<gene>
    <name evidence="4" type="ORF">M5X16_12320</name>
    <name evidence="5" type="ORF">PC41400_18620</name>
</gene>
<evidence type="ECO:0000256" key="1">
    <source>
        <dbReference type="ARBA" id="ARBA00000022"/>
    </source>
</evidence>
<evidence type="ECO:0000256" key="2">
    <source>
        <dbReference type="ARBA" id="ARBA00000751"/>
    </source>
</evidence>
<proteinExistence type="predicted"/>
<evidence type="ECO:0000313" key="7">
    <source>
        <dbReference type="Proteomes" id="UP001527202"/>
    </source>
</evidence>
<name>A0A410WYM8_9BACL</name>
<dbReference type="AlphaFoldDB" id="A0A410WYM8"/>
<evidence type="ECO:0000259" key="3">
    <source>
        <dbReference type="Pfam" id="PF08719"/>
    </source>
</evidence>
<protein>
    <submittedName>
        <fullName evidence="5">DUF1768 domain-containing protein</fullName>
    </submittedName>
    <submittedName>
        <fullName evidence="4">NADAR family protein</fullName>
    </submittedName>
</protein>
<evidence type="ECO:0000313" key="6">
    <source>
        <dbReference type="Proteomes" id="UP000288943"/>
    </source>
</evidence>
<accession>A0A410WYM8</accession>
<sequence length="188" mass="21869">MNYTIEELRKAYQAGDRRKFLFFWGHTPPADGSINSSCFSQWWRSGFIVDDESYTCTEQYMMAEKARFFGDKKMLEAIMNAGHPKEMKAFGRAVASFDANVWESRCYEIVKKGNLAKFRQNDDLWSYMRATKNRILVEASPVDRIWGIGMAQDHPDADNPMKWRGKNLLGFALTEVRDILLQEEAERN</sequence>
<dbReference type="SUPFAM" id="SSF143990">
    <property type="entry name" value="YbiA-like"/>
    <property type="match status" value="1"/>
</dbReference>
<comment type="catalytic activity">
    <reaction evidence="2">
        <text>2,5-diamino-6-hydroxy-4-(5-phosphoribosylamino)-pyrimidine + H2O = 2,5,6-triamino-4-hydroxypyrimidine + D-ribose 5-phosphate</text>
        <dbReference type="Rhea" id="RHEA:23436"/>
        <dbReference type="ChEBI" id="CHEBI:15377"/>
        <dbReference type="ChEBI" id="CHEBI:58614"/>
        <dbReference type="ChEBI" id="CHEBI:78346"/>
        <dbReference type="ChEBI" id="CHEBI:137796"/>
    </reaction>
</comment>
<comment type="catalytic activity">
    <reaction evidence="1">
        <text>5-amino-6-(5-phospho-D-ribosylamino)uracil + H2O = 5,6-diaminouracil + D-ribose 5-phosphate</text>
        <dbReference type="Rhea" id="RHEA:55020"/>
        <dbReference type="ChEBI" id="CHEBI:15377"/>
        <dbReference type="ChEBI" id="CHEBI:46252"/>
        <dbReference type="ChEBI" id="CHEBI:58453"/>
        <dbReference type="ChEBI" id="CHEBI:78346"/>
    </reaction>
</comment>
<dbReference type="GeneID" id="95376810"/>
<dbReference type="InterPro" id="IPR037238">
    <property type="entry name" value="YbiA-like_sf"/>
</dbReference>
<dbReference type="RefSeq" id="WP_042226771.1">
    <property type="nucleotide sequence ID" value="NZ_CP026520.1"/>
</dbReference>
<evidence type="ECO:0000313" key="5">
    <source>
        <dbReference type="EMBL" id="QAV19566.1"/>
    </source>
</evidence>
<reference evidence="5 6" key="1">
    <citation type="submission" date="2018-01" db="EMBL/GenBank/DDBJ databases">
        <title>The whole genome sequencing and assembly of Paenibacillus chitinolyticus KCCM 41400 strain.</title>
        <authorList>
            <person name="Kim J.-Y."/>
            <person name="Park M.-K."/>
            <person name="Lee Y.-J."/>
            <person name="Yi H."/>
            <person name="Bahn Y.-S."/>
            <person name="Kim J.F."/>
            <person name="Lee D.-W."/>
        </authorList>
    </citation>
    <scope>NUCLEOTIDE SEQUENCE [LARGE SCALE GENOMIC DNA]</scope>
    <source>
        <strain evidence="5 6">KCCM 41400</strain>
    </source>
</reference>
<dbReference type="InterPro" id="IPR012816">
    <property type="entry name" value="NADAR"/>
</dbReference>
<evidence type="ECO:0000313" key="4">
    <source>
        <dbReference type="EMBL" id="MCY9596558.1"/>
    </source>
</evidence>
<dbReference type="Gene3D" id="1.10.357.40">
    <property type="entry name" value="YbiA-like"/>
    <property type="match status" value="1"/>
</dbReference>
<reference evidence="4 7" key="2">
    <citation type="submission" date="2022-05" db="EMBL/GenBank/DDBJ databases">
        <title>Genome Sequencing of Bee-Associated Microbes.</title>
        <authorList>
            <person name="Dunlap C."/>
        </authorList>
    </citation>
    <scope>NUCLEOTIDE SEQUENCE [LARGE SCALE GENOMIC DNA]</scope>
    <source>
        <strain evidence="4 7">NRRL B-23120</strain>
    </source>
</reference>
<feature type="domain" description="NADAR" evidence="3">
    <location>
        <begin position="22"/>
        <end position="180"/>
    </location>
</feature>
<dbReference type="CDD" id="cd15457">
    <property type="entry name" value="NADAR"/>
    <property type="match status" value="1"/>
</dbReference>
<dbReference type="EMBL" id="CP026520">
    <property type="protein sequence ID" value="QAV19566.1"/>
    <property type="molecule type" value="Genomic_DNA"/>
</dbReference>